<dbReference type="AlphaFoldDB" id="A0AAV1HB93"/>
<dbReference type="PANTHER" id="PTHR36191:SF4">
    <property type="entry name" value="VWFD DOMAIN-CONTAINING PROTEIN"/>
    <property type="match status" value="1"/>
</dbReference>
<dbReference type="InterPro" id="IPR057774">
    <property type="entry name" value="D8C_UMOD/GP2/OIT3-like"/>
</dbReference>
<dbReference type="SMART" id="SM00110">
    <property type="entry name" value="C1Q"/>
    <property type="match status" value="1"/>
</dbReference>
<name>A0AAV1HB93_XYRNO</name>
<feature type="domain" description="C1q" evidence="5">
    <location>
        <begin position="269"/>
        <end position="403"/>
    </location>
</feature>
<sequence length="403" mass="45851">MVVFALAVFVTLSSCSLGCSGNKTSAELKMWSVENQSVAVQLAAVFKEMESLRCEQTTLQQQQQQQSALTQMHMRKGQSGGQQEVGTHVLTYGPPDNEGEDDDDLYFSEEDSRRRGDPCFHYTVLDQAWRATNTTTKSKMCDRNVRWKGWYRLFYRGRSIQMPERCVPVDKCGTHSPLWLAGPHPKLRDGIVTRRVCGHWKKKCCAFQSTPIKVKKCRGNYFVYKFTQPSTCYLAYCADINTLVCGRCRRNQSCESRDKINWRCKTKRTRSRKVIFFASFPGQIKGKVNQIKYSKVLVNVGRGFSRRSGKFRAPVKGIYQFFFSTQTANTGQKTDLWLVINNYWVAVSHTHVSRPSSVGSLSTYMTFLRKGALVYVTHNCGRSWANSASTTITFGGSLLAQYK</sequence>
<evidence type="ECO:0000313" key="7">
    <source>
        <dbReference type="Proteomes" id="UP001178508"/>
    </source>
</evidence>
<dbReference type="Pfam" id="PF23283">
    <property type="entry name" value="D8C_UMOD"/>
    <property type="match status" value="1"/>
</dbReference>
<evidence type="ECO:0000256" key="1">
    <source>
        <dbReference type="ARBA" id="ARBA00022729"/>
    </source>
</evidence>
<dbReference type="PROSITE" id="PS50871">
    <property type="entry name" value="C1Q"/>
    <property type="match status" value="1"/>
</dbReference>
<reference evidence="6" key="1">
    <citation type="submission" date="2023-08" db="EMBL/GenBank/DDBJ databases">
        <authorList>
            <person name="Alioto T."/>
            <person name="Alioto T."/>
            <person name="Gomez Garrido J."/>
        </authorList>
    </citation>
    <scope>NUCLEOTIDE SEQUENCE</scope>
</reference>
<evidence type="ECO:0000313" key="6">
    <source>
        <dbReference type="EMBL" id="CAJ1081497.1"/>
    </source>
</evidence>
<evidence type="ECO:0000259" key="5">
    <source>
        <dbReference type="PROSITE" id="PS50871"/>
    </source>
</evidence>
<gene>
    <name evidence="6" type="ORF">XNOV1_A020072</name>
</gene>
<feature type="chain" id="PRO_5043651196" evidence="4">
    <location>
        <begin position="22"/>
        <end position="403"/>
    </location>
</feature>
<dbReference type="Proteomes" id="UP001178508">
    <property type="component" value="Chromosome 19"/>
</dbReference>
<evidence type="ECO:0000256" key="2">
    <source>
        <dbReference type="ARBA" id="ARBA00023157"/>
    </source>
</evidence>
<keyword evidence="2" id="KW-1015">Disulfide bond</keyword>
<protein>
    <submittedName>
        <fullName evidence="6">Uncharacterized protein LOC117830360</fullName>
    </submittedName>
</protein>
<dbReference type="InterPro" id="IPR001073">
    <property type="entry name" value="C1q_dom"/>
</dbReference>
<dbReference type="Gene3D" id="2.60.120.40">
    <property type="match status" value="1"/>
</dbReference>
<evidence type="ECO:0000256" key="4">
    <source>
        <dbReference type="SAM" id="SignalP"/>
    </source>
</evidence>
<organism evidence="6 7">
    <name type="scientific">Xyrichtys novacula</name>
    <name type="common">Pearly razorfish</name>
    <name type="synonym">Hemipteronotus novacula</name>
    <dbReference type="NCBI Taxonomy" id="13765"/>
    <lineage>
        <taxon>Eukaryota</taxon>
        <taxon>Metazoa</taxon>
        <taxon>Chordata</taxon>
        <taxon>Craniata</taxon>
        <taxon>Vertebrata</taxon>
        <taxon>Euteleostomi</taxon>
        <taxon>Actinopterygii</taxon>
        <taxon>Neopterygii</taxon>
        <taxon>Teleostei</taxon>
        <taxon>Neoteleostei</taxon>
        <taxon>Acanthomorphata</taxon>
        <taxon>Eupercaria</taxon>
        <taxon>Labriformes</taxon>
        <taxon>Labridae</taxon>
        <taxon>Xyrichtys</taxon>
    </lineage>
</organism>
<proteinExistence type="predicted"/>
<feature type="region of interest" description="Disordered" evidence="3">
    <location>
        <begin position="69"/>
        <end position="105"/>
    </location>
</feature>
<dbReference type="EMBL" id="OY660882">
    <property type="protein sequence ID" value="CAJ1081497.1"/>
    <property type="molecule type" value="Genomic_DNA"/>
</dbReference>
<evidence type="ECO:0000256" key="3">
    <source>
        <dbReference type="SAM" id="MobiDB-lite"/>
    </source>
</evidence>
<dbReference type="InterPro" id="IPR008983">
    <property type="entry name" value="Tumour_necrosis_fac-like_dom"/>
</dbReference>
<dbReference type="PANTHER" id="PTHR36191">
    <property type="entry name" value="ENDO/EXONUCLEASE/PHOSPHATASE DOMAIN-CONTAINING PROTEIN-RELATED"/>
    <property type="match status" value="1"/>
</dbReference>
<keyword evidence="1 4" id="KW-0732">Signal</keyword>
<dbReference type="SUPFAM" id="SSF49842">
    <property type="entry name" value="TNF-like"/>
    <property type="match status" value="1"/>
</dbReference>
<keyword evidence="7" id="KW-1185">Reference proteome</keyword>
<feature type="signal peptide" evidence="4">
    <location>
        <begin position="1"/>
        <end position="21"/>
    </location>
</feature>
<dbReference type="Pfam" id="PF00386">
    <property type="entry name" value="C1q"/>
    <property type="match status" value="1"/>
</dbReference>
<accession>A0AAV1HB93</accession>